<dbReference type="Gene3D" id="3.30.70.360">
    <property type="match status" value="1"/>
</dbReference>
<dbReference type="InterPro" id="IPR011650">
    <property type="entry name" value="Peptidase_M20_dimer"/>
</dbReference>
<dbReference type="OrthoDB" id="9792335at2"/>
<evidence type="ECO:0000256" key="1">
    <source>
        <dbReference type="ARBA" id="ARBA00001947"/>
    </source>
</evidence>
<feature type="domain" description="Peptidase M20 dimerisation" evidence="6">
    <location>
        <begin position="208"/>
        <end position="313"/>
    </location>
</feature>
<evidence type="ECO:0000256" key="2">
    <source>
        <dbReference type="ARBA" id="ARBA00006247"/>
    </source>
</evidence>
<dbReference type="InterPro" id="IPR050072">
    <property type="entry name" value="Peptidase_M20A"/>
</dbReference>
<dbReference type="EMBL" id="BCMF01000002">
    <property type="protein sequence ID" value="GAW98338.1"/>
    <property type="molecule type" value="Genomic_DNA"/>
</dbReference>
<protein>
    <submittedName>
        <fullName evidence="7">Acetylornithine deacetylase/succinyl-diaminopimelate desuccinylase</fullName>
    </submittedName>
</protein>
<dbReference type="SUPFAM" id="SSF55031">
    <property type="entry name" value="Bacterial exopeptidase dimerisation domain"/>
    <property type="match status" value="1"/>
</dbReference>
<keyword evidence="4" id="KW-0378">Hydrolase</keyword>
<keyword evidence="5" id="KW-0862">Zinc</keyword>
<dbReference type="Pfam" id="PF01546">
    <property type="entry name" value="Peptidase_M20"/>
    <property type="match status" value="1"/>
</dbReference>
<keyword evidence="8" id="KW-1185">Reference proteome</keyword>
<dbReference type="GO" id="GO:0046872">
    <property type="term" value="F:metal ion binding"/>
    <property type="evidence" value="ECO:0007669"/>
    <property type="project" value="UniProtKB-KW"/>
</dbReference>
<evidence type="ECO:0000256" key="4">
    <source>
        <dbReference type="ARBA" id="ARBA00022801"/>
    </source>
</evidence>
<dbReference type="AlphaFoldDB" id="A0A1Z5I9K7"/>
<evidence type="ECO:0000313" key="7">
    <source>
        <dbReference type="EMBL" id="GAW98338.1"/>
    </source>
</evidence>
<evidence type="ECO:0000256" key="3">
    <source>
        <dbReference type="ARBA" id="ARBA00022723"/>
    </source>
</evidence>
<keyword evidence="3" id="KW-0479">Metal-binding</keyword>
<gene>
    <name evidence="7" type="primary">argE_2</name>
    <name evidence="7" type="ORF">IWT30_00283</name>
</gene>
<evidence type="ECO:0000259" key="6">
    <source>
        <dbReference type="Pfam" id="PF07687"/>
    </source>
</evidence>
<dbReference type="CDD" id="cd08659">
    <property type="entry name" value="M20_ArgE_DapE-like"/>
    <property type="match status" value="1"/>
</dbReference>
<dbReference type="NCBIfam" id="NF006365">
    <property type="entry name" value="PRK08588.1"/>
    <property type="match status" value="1"/>
</dbReference>
<dbReference type="InterPro" id="IPR036264">
    <property type="entry name" value="Bact_exopeptidase_dim_dom"/>
</dbReference>
<reference evidence="7 8" key="1">
    <citation type="submission" date="2015-11" db="EMBL/GenBank/DDBJ databases">
        <title>Draft genome sequences of new species of the genus Lactobacillus isolated from orchardgrass silage.</title>
        <authorList>
            <person name="Tohno M."/>
            <person name="Tanizawa Y."/>
            <person name="Arita M."/>
        </authorList>
    </citation>
    <scope>NUCLEOTIDE SEQUENCE [LARGE SCALE GENOMIC DNA]</scope>
    <source>
        <strain evidence="7 8">IWT30</strain>
    </source>
</reference>
<evidence type="ECO:0000256" key="5">
    <source>
        <dbReference type="ARBA" id="ARBA00022833"/>
    </source>
</evidence>
<proteinExistence type="inferred from homology"/>
<comment type="similarity">
    <text evidence="2">Belongs to the peptidase M20A family.</text>
</comment>
<dbReference type="Pfam" id="PF07687">
    <property type="entry name" value="M20_dimer"/>
    <property type="match status" value="1"/>
</dbReference>
<comment type="caution">
    <text evidence="7">The sequence shown here is derived from an EMBL/GenBank/DDBJ whole genome shotgun (WGS) entry which is preliminary data.</text>
</comment>
<dbReference type="Gene3D" id="3.40.630.10">
    <property type="entry name" value="Zn peptidases"/>
    <property type="match status" value="2"/>
</dbReference>
<comment type="cofactor">
    <cofactor evidence="1">
        <name>Zn(2+)</name>
        <dbReference type="ChEBI" id="CHEBI:29105"/>
    </cofactor>
</comment>
<dbReference type="PROSITE" id="PS00759">
    <property type="entry name" value="ARGE_DAPE_CPG2_2"/>
    <property type="match status" value="1"/>
</dbReference>
<dbReference type="InterPro" id="IPR001261">
    <property type="entry name" value="ArgE/DapE_CS"/>
</dbReference>
<organism evidence="7 8">
    <name type="scientific">Secundilactobacillus mixtipabuli</name>
    <dbReference type="NCBI Taxonomy" id="1435342"/>
    <lineage>
        <taxon>Bacteria</taxon>
        <taxon>Bacillati</taxon>
        <taxon>Bacillota</taxon>
        <taxon>Bacilli</taxon>
        <taxon>Lactobacillales</taxon>
        <taxon>Lactobacillaceae</taxon>
        <taxon>Secundilactobacillus</taxon>
    </lineage>
</organism>
<accession>A0A1Z5I9K7</accession>
<sequence>MDQTAHRELVSQLIKLDTVGGHEESLARFLKAYLNNYQIDSQLIEVEPDRYNLVAEIGDPRKPVLALEGHQDVVALGDVSKWQHQPLGAEIEGTRMYGRGTSDMKAGLAAEIIAMVELAHTDYFQGHVRLLATIGEESSEVNHMQGAQYFAQHGYVNNVAGVIVAEPSGVPNNWLQQEPPTNPFLFSESQIKQLLANNQTTEQFVLDYAHKGSITYSIVSNGKTAHSSTPELGIDAIAPLIKMYQQQATYFNHLSAINPVLGKCIAVVTKFSGGDQLNSVPAHAEMFVKVRTIPEISNDVIIAHLKTMIGNLNNAGQAQLTFNLLGNKYPVQSNPDNKLISLLHQIGEEELHEQLPVGGSSAGTDASELIRANPNMTVAVFGPGNMTAHQIDEYVDLTNFEHFITIYKRVIQAYFK</sequence>
<dbReference type="PANTHER" id="PTHR43808:SF8">
    <property type="entry name" value="PEPTIDASE M20 DIMERISATION DOMAIN-CONTAINING PROTEIN"/>
    <property type="match status" value="1"/>
</dbReference>
<dbReference type="InterPro" id="IPR002933">
    <property type="entry name" value="Peptidase_M20"/>
</dbReference>
<dbReference type="GO" id="GO:0016787">
    <property type="term" value="F:hydrolase activity"/>
    <property type="evidence" value="ECO:0007669"/>
    <property type="project" value="UniProtKB-KW"/>
</dbReference>
<dbReference type="RefSeq" id="WP_089108176.1">
    <property type="nucleotide sequence ID" value="NZ_BCMF01000002.1"/>
</dbReference>
<dbReference type="PROSITE" id="PS00758">
    <property type="entry name" value="ARGE_DAPE_CPG2_1"/>
    <property type="match status" value="1"/>
</dbReference>
<evidence type="ECO:0000313" key="8">
    <source>
        <dbReference type="Proteomes" id="UP000198374"/>
    </source>
</evidence>
<name>A0A1Z5I9K7_9LACO</name>
<dbReference type="PANTHER" id="PTHR43808">
    <property type="entry name" value="ACETYLORNITHINE DEACETYLASE"/>
    <property type="match status" value="1"/>
</dbReference>
<dbReference type="Proteomes" id="UP000198374">
    <property type="component" value="Unassembled WGS sequence"/>
</dbReference>
<dbReference type="SUPFAM" id="SSF53187">
    <property type="entry name" value="Zn-dependent exopeptidases"/>
    <property type="match status" value="1"/>
</dbReference>